<evidence type="ECO:0000256" key="2">
    <source>
        <dbReference type="ARBA" id="ARBA00023239"/>
    </source>
</evidence>
<evidence type="ECO:0000313" key="5">
    <source>
        <dbReference type="Proteomes" id="UP000298179"/>
    </source>
</evidence>
<dbReference type="GO" id="GO:0046872">
    <property type="term" value="F:metal ion binding"/>
    <property type="evidence" value="ECO:0007669"/>
    <property type="project" value="UniProtKB-KW"/>
</dbReference>
<proteinExistence type="predicted"/>
<dbReference type="GO" id="GO:0019323">
    <property type="term" value="P:pentose catabolic process"/>
    <property type="evidence" value="ECO:0007669"/>
    <property type="project" value="TreeGrafter"/>
</dbReference>
<keyword evidence="5" id="KW-1185">Reference proteome</keyword>
<organism evidence="4 5">
    <name type="scientific">Jiella endophytica</name>
    <dbReference type="NCBI Taxonomy" id="2558362"/>
    <lineage>
        <taxon>Bacteria</taxon>
        <taxon>Pseudomonadati</taxon>
        <taxon>Pseudomonadota</taxon>
        <taxon>Alphaproteobacteria</taxon>
        <taxon>Hyphomicrobiales</taxon>
        <taxon>Aurantimonadaceae</taxon>
        <taxon>Jiella</taxon>
    </lineage>
</organism>
<accession>A0A4Y8RJ85</accession>
<evidence type="ECO:0000259" key="3">
    <source>
        <dbReference type="SMART" id="SM01007"/>
    </source>
</evidence>
<gene>
    <name evidence="4" type="ORF">E3C22_11760</name>
</gene>
<dbReference type="AlphaFoldDB" id="A0A4Y8RJ85"/>
<dbReference type="GO" id="GO:0005829">
    <property type="term" value="C:cytosol"/>
    <property type="evidence" value="ECO:0007669"/>
    <property type="project" value="TreeGrafter"/>
</dbReference>
<keyword evidence="1" id="KW-0479">Metal-binding</keyword>
<dbReference type="EMBL" id="SOZD01000003">
    <property type="protein sequence ID" value="TFF23108.1"/>
    <property type="molecule type" value="Genomic_DNA"/>
</dbReference>
<keyword evidence="2" id="KW-0456">Lyase</keyword>
<evidence type="ECO:0000313" key="4">
    <source>
        <dbReference type="EMBL" id="TFF23108.1"/>
    </source>
</evidence>
<dbReference type="InterPro" id="IPR001303">
    <property type="entry name" value="Aldolase_II/adducin_N"/>
</dbReference>
<dbReference type="Gene3D" id="3.40.225.10">
    <property type="entry name" value="Class II aldolase/adducin N-terminal domain"/>
    <property type="match status" value="1"/>
</dbReference>
<dbReference type="RefSeq" id="WP_134762212.1">
    <property type="nucleotide sequence ID" value="NZ_SOZD01000003.1"/>
</dbReference>
<dbReference type="InterPro" id="IPR050197">
    <property type="entry name" value="Aldolase_class_II_sugar_metab"/>
</dbReference>
<dbReference type="Pfam" id="PF00596">
    <property type="entry name" value="Aldolase_II"/>
    <property type="match status" value="1"/>
</dbReference>
<evidence type="ECO:0000256" key="1">
    <source>
        <dbReference type="ARBA" id="ARBA00022723"/>
    </source>
</evidence>
<dbReference type="GO" id="GO:0016832">
    <property type="term" value="F:aldehyde-lyase activity"/>
    <property type="evidence" value="ECO:0007669"/>
    <property type="project" value="TreeGrafter"/>
</dbReference>
<protein>
    <submittedName>
        <fullName evidence="4">Class II aldolase/adducin family protein</fullName>
    </submittedName>
</protein>
<dbReference type="Proteomes" id="UP000298179">
    <property type="component" value="Unassembled WGS sequence"/>
</dbReference>
<reference evidence="4 5" key="1">
    <citation type="submission" date="2019-03" db="EMBL/GenBank/DDBJ databases">
        <title>Jiella endophytica sp. nov., a novel endophytic bacterium isolated from root of Ficus microcarpa Linn. f.</title>
        <authorList>
            <person name="Tuo L."/>
        </authorList>
    </citation>
    <scope>NUCLEOTIDE SEQUENCE [LARGE SCALE GENOMIC DNA]</scope>
    <source>
        <strain evidence="4 5">CBS5Q-3</strain>
    </source>
</reference>
<dbReference type="InterPro" id="IPR036409">
    <property type="entry name" value="Aldolase_II/adducin_N_sf"/>
</dbReference>
<dbReference type="OrthoDB" id="5291399at2"/>
<comment type="caution">
    <text evidence="4">The sequence shown here is derived from an EMBL/GenBank/DDBJ whole genome shotgun (WGS) entry which is preliminary data.</text>
</comment>
<name>A0A4Y8RJ85_9HYPH</name>
<dbReference type="PANTHER" id="PTHR22789">
    <property type="entry name" value="FUCULOSE PHOSPHATE ALDOLASE"/>
    <property type="match status" value="1"/>
</dbReference>
<feature type="domain" description="Class II aldolase/adducin N-terminal" evidence="3">
    <location>
        <begin position="9"/>
        <end position="192"/>
    </location>
</feature>
<sequence>MRQTSSSVRDLVLANHILAHEGVLDAFGHVSVRDPEHAGNYLLARARSPEVVEEADILRFTLDSVPVDPDGPPSYSERVIHGSLYQLRPEIGAVCHFHAAAIMPFCITGKPILPVSHLCATVGPVHFWSSRDDFGDTNLIVGKPEEGDSLARAMQNDWAVLMANHGAVVAGRSLKEMVFRTIQLRRNAAMLLAAQSLGPVDPLTERETVLSAEFNLREPVLDRAWDYWSRRAGGAERAAAHELASAS</sequence>
<dbReference type="SUPFAM" id="SSF53639">
    <property type="entry name" value="AraD/HMP-PK domain-like"/>
    <property type="match status" value="1"/>
</dbReference>
<dbReference type="SMART" id="SM01007">
    <property type="entry name" value="Aldolase_II"/>
    <property type="match status" value="1"/>
</dbReference>
<dbReference type="PANTHER" id="PTHR22789:SF0">
    <property type="entry name" value="3-OXO-TETRONATE 4-PHOSPHATE DECARBOXYLASE-RELATED"/>
    <property type="match status" value="1"/>
</dbReference>